<evidence type="ECO:0000313" key="1">
    <source>
        <dbReference type="EMBL" id="KAK3800242.1"/>
    </source>
</evidence>
<sequence length="141" mass="15880">MIRCDKSSRRVERFLSLEIKSFLIMFCAPAGHLGEGIRGETGQLSQHCKRLSPSRRADTRSRTITRVNCSLIGCFIKPIRSNITSRSHQKIPGLPNKLVSTVTAGRNWQHTTVNVYTVTVMALGFKPPKERTSRSQRARLS</sequence>
<dbReference type="EMBL" id="JAWDGP010000471">
    <property type="protein sequence ID" value="KAK3800242.1"/>
    <property type="molecule type" value="Genomic_DNA"/>
</dbReference>
<gene>
    <name evidence="1" type="ORF">RRG08_018852</name>
</gene>
<dbReference type="Proteomes" id="UP001283361">
    <property type="component" value="Unassembled WGS sequence"/>
</dbReference>
<protein>
    <submittedName>
        <fullName evidence="1">Uncharacterized protein</fullName>
    </submittedName>
</protein>
<reference evidence="1" key="1">
    <citation type="journal article" date="2023" name="G3 (Bethesda)">
        <title>A reference genome for the long-term kleptoplast-retaining sea slug Elysia crispata morphotype clarki.</title>
        <authorList>
            <person name="Eastman K.E."/>
            <person name="Pendleton A.L."/>
            <person name="Shaikh M.A."/>
            <person name="Suttiyut T."/>
            <person name="Ogas R."/>
            <person name="Tomko P."/>
            <person name="Gavelis G."/>
            <person name="Widhalm J.R."/>
            <person name="Wisecaver J.H."/>
        </authorList>
    </citation>
    <scope>NUCLEOTIDE SEQUENCE</scope>
    <source>
        <strain evidence="1">ECLA1</strain>
    </source>
</reference>
<accession>A0AAE1B635</accession>
<comment type="caution">
    <text evidence="1">The sequence shown here is derived from an EMBL/GenBank/DDBJ whole genome shotgun (WGS) entry which is preliminary data.</text>
</comment>
<dbReference type="AlphaFoldDB" id="A0AAE1B635"/>
<keyword evidence="2" id="KW-1185">Reference proteome</keyword>
<name>A0AAE1B635_9GAST</name>
<evidence type="ECO:0000313" key="2">
    <source>
        <dbReference type="Proteomes" id="UP001283361"/>
    </source>
</evidence>
<proteinExistence type="predicted"/>
<organism evidence="1 2">
    <name type="scientific">Elysia crispata</name>
    <name type="common">lettuce slug</name>
    <dbReference type="NCBI Taxonomy" id="231223"/>
    <lineage>
        <taxon>Eukaryota</taxon>
        <taxon>Metazoa</taxon>
        <taxon>Spiralia</taxon>
        <taxon>Lophotrochozoa</taxon>
        <taxon>Mollusca</taxon>
        <taxon>Gastropoda</taxon>
        <taxon>Heterobranchia</taxon>
        <taxon>Euthyneura</taxon>
        <taxon>Panpulmonata</taxon>
        <taxon>Sacoglossa</taxon>
        <taxon>Placobranchoidea</taxon>
        <taxon>Plakobranchidae</taxon>
        <taxon>Elysia</taxon>
    </lineage>
</organism>